<protein>
    <submittedName>
        <fullName evidence="1">Uncharacterized protein</fullName>
    </submittedName>
</protein>
<comment type="caution">
    <text evidence="1">The sequence shown here is derived from an EMBL/GenBank/DDBJ whole genome shotgun (WGS) entry which is preliminary data.</text>
</comment>
<gene>
    <name evidence="1" type="ORF">COK81_13510</name>
</gene>
<evidence type="ECO:0000313" key="1">
    <source>
        <dbReference type="EMBL" id="PFT93510.1"/>
    </source>
</evidence>
<evidence type="ECO:0000313" key="2">
    <source>
        <dbReference type="Proteomes" id="UP000225910"/>
    </source>
</evidence>
<name>A0A9X7B084_BACTU</name>
<reference evidence="1 2" key="1">
    <citation type="submission" date="2017-09" db="EMBL/GenBank/DDBJ databases">
        <title>Large-scale bioinformatics analysis of Bacillus genomes uncovers conserved roles of natural products in bacterial physiology.</title>
        <authorList>
            <consortium name="Agbiome Team Llc"/>
            <person name="Bleich R.M."/>
            <person name="Grubbs K.J."/>
            <person name="Santa Maria K.C."/>
            <person name="Allen S.E."/>
            <person name="Farag S."/>
            <person name="Shank E.A."/>
            <person name="Bowers A."/>
        </authorList>
    </citation>
    <scope>NUCLEOTIDE SEQUENCE [LARGE SCALE GENOMIC DNA]</scope>
    <source>
        <strain evidence="1 2">AFS064137</strain>
    </source>
</reference>
<dbReference type="EMBL" id="NVCU01000098">
    <property type="protein sequence ID" value="PFT93510.1"/>
    <property type="molecule type" value="Genomic_DNA"/>
</dbReference>
<proteinExistence type="predicted"/>
<dbReference type="Proteomes" id="UP000225910">
    <property type="component" value="Unassembled WGS sequence"/>
</dbReference>
<dbReference type="AlphaFoldDB" id="A0A9X7B084"/>
<sequence>MCMEQVRNKIESEIAILRRFIARYECANDSESISMVIAYRYALQAFIEVYELTKQKEVMPF</sequence>
<organism evidence="1 2">
    <name type="scientific">Bacillus thuringiensis</name>
    <dbReference type="NCBI Taxonomy" id="1428"/>
    <lineage>
        <taxon>Bacteria</taxon>
        <taxon>Bacillati</taxon>
        <taxon>Bacillota</taxon>
        <taxon>Bacilli</taxon>
        <taxon>Bacillales</taxon>
        <taxon>Bacillaceae</taxon>
        <taxon>Bacillus</taxon>
        <taxon>Bacillus cereus group</taxon>
    </lineage>
</organism>
<accession>A0A9X7B084</accession>